<evidence type="ECO:0000256" key="2">
    <source>
        <dbReference type="ARBA" id="ARBA00022962"/>
    </source>
</evidence>
<dbReference type="GO" id="GO:0000162">
    <property type="term" value="P:L-tryptophan biosynthetic process"/>
    <property type="evidence" value="ECO:0007669"/>
    <property type="project" value="TreeGrafter"/>
</dbReference>
<dbReference type="InterPro" id="IPR006221">
    <property type="entry name" value="TrpG/PapA_dom"/>
</dbReference>
<evidence type="ECO:0000313" key="6">
    <source>
        <dbReference type="Proteomes" id="UP000192050"/>
    </source>
</evidence>
<name>A0A1V0N1R5_9ARCH</name>
<accession>A0A1V0N1R5</accession>
<dbReference type="InterPro" id="IPR029062">
    <property type="entry name" value="Class_I_gatase-like"/>
</dbReference>
<evidence type="ECO:0000256" key="1">
    <source>
        <dbReference type="ARBA" id="ARBA00012266"/>
    </source>
</evidence>
<protein>
    <recommendedName>
        <fullName evidence="1">anthranilate synthase</fullName>
        <ecNumber evidence="1">4.1.3.27</ecNumber>
    </recommendedName>
</protein>
<evidence type="ECO:0000313" key="5">
    <source>
        <dbReference type="EMBL" id="ARD84034.1"/>
    </source>
</evidence>
<keyword evidence="6" id="KW-1185">Reference proteome</keyword>
<dbReference type="EMBL" id="CP015363">
    <property type="protein sequence ID" value="ARD84034.1"/>
    <property type="molecule type" value="Genomic_DNA"/>
</dbReference>
<dbReference type="NCBIfam" id="TIGR00566">
    <property type="entry name" value="trpG_papA"/>
    <property type="match status" value="1"/>
</dbReference>
<dbReference type="PRINTS" id="PR00096">
    <property type="entry name" value="GATASE"/>
</dbReference>
<sequence length="186" mass="21156">MKKILIIDNYDSFVYNIYQYISSPEIHVDIKTNDNLADLEPYDGYIISPGPGNPKNSEDRGGLYEFIDRNKEAKFLGVCFGNQILGYYLGSDITLSKRLMHGQPDTISHGDSPLYRDVPEKFTAIRYHSLVLEPGSNIIVDAVSETDGEIMGFHSKDGRFFGVQYHPESYYSEYGKQIFKNFVDAI</sequence>
<keyword evidence="2" id="KW-0315">Glutamine amidotransferase</keyword>
<dbReference type="AlphaFoldDB" id="A0A1V0N1R5"/>
<gene>
    <name evidence="5" type="ORF">FAD_0101</name>
</gene>
<evidence type="ECO:0000259" key="4">
    <source>
        <dbReference type="Pfam" id="PF00117"/>
    </source>
</evidence>
<feature type="domain" description="Glutamine amidotransferase" evidence="4">
    <location>
        <begin position="5"/>
        <end position="183"/>
    </location>
</feature>
<organism evidence="5 6">
    <name type="scientific">Ferroplasma acidiphilum</name>
    <dbReference type="NCBI Taxonomy" id="74969"/>
    <lineage>
        <taxon>Archaea</taxon>
        <taxon>Methanobacteriati</taxon>
        <taxon>Thermoplasmatota</taxon>
        <taxon>Thermoplasmata</taxon>
        <taxon>Thermoplasmatales</taxon>
        <taxon>Ferroplasmaceae</taxon>
        <taxon>Ferroplasma</taxon>
    </lineage>
</organism>
<evidence type="ECO:0000256" key="3">
    <source>
        <dbReference type="ARBA" id="ARBA00047683"/>
    </source>
</evidence>
<dbReference type="RefSeq" id="WP_081141333.1">
    <property type="nucleotide sequence ID" value="NZ_CP015363.1"/>
</dbReference>
<dbReference type="Pfam" id="PF00117">
    <property type="entry name" value="GATase"/>
    <property type="match status" value="1"/>
</dbReference>
<dbReference type="GO" id="GO:0004049">
    <property type="term" value="F:anthranilate synthase activity"/>
    <property type="evidence" value="ECO:0007669"/>
    <property type="project" value="UniProtKB-EC"/>
</dbReference>
<dbReference type="PANTHER" id="PTHR43418">
    <property type="entry name" value="MULTIFUNCTIONAL TRYPTOPHAN BIOSYNTHESIS PROTEIN-RELATED"/>
    <property type="match status" value="1"/>
</dbReference>
<dbReference type="PROSITE" id="PS51273">
    <property type="entry name" value="GATASE_TYPE_1"/>
    <property type="match status" value="1"/>
</dbReference>
<dbReference type="PRINTS" id="PR00099">
    <property type="entry name" value="CPSGATASE"/>
</dbReference>
<dbReference type="PRINTS" id="PR00097">
    <property type="entry name" value="ANTSNTHASEII"/>
</dbReference>
<dbReference type="InterPro" id="IPR017926">
    <property type="entry name" value="GATASE"/>
</dbReference>
<dbReference type="SUPFAM" id="SSF52317">
    <property type="entry name" value="Class I glutamine amidotransferase-like"/>
    <property type="match status" value="1"/>
</dbReference>
<dbReference type="CDD" id="cd01743">
    <property type="entry name" value="GATase1_Anthranilate_Synthase"/>
    <property type="match status" value="1"/>
</dbReference>
<dbReference type="Proteomes" id="UP000192050">
    <property type="component" value="Chromosome"/>
</dbReference>
<proteinExistence type="predicted"/>
<dbReference type="InterPro" id="IPR050472">
    <property type="entry name" value="Anth_synth/Amidotransfase"/>
</dbReference>
<dbReference type="OrthoDB" id="3321at2157"/>
<dbReference type="GeneID" id="31675613"/>
<dbReference type="Gene3D" id="3.40.50.880">
    <property type="match status" value="1"/>
</dbReference>
<dbReference type="EC" id="4.1.3.27" evidence="1"/>
<reference evidence="5 6" key="1">
    <citation type="submission" date="2011-10" db="EMBL/GenBank/DDBJ databases">
        <title>Metabolic and evolutionary patterns in the extreme acidophile Ferroplasma acidiphilum.</title>
        <authorList>
            <person name="Golyshina O.V."/>
            <person name="Kozyavkin S.A."/>
            <person name="Tatusov R.L."/>
            <person name="Slesarev A.I."/>
            <person name="Golyshin P.N."/>
        </authorList>
    </citation>
    <scope>NUCLEOTIDE SEQUENCE [LARGE SCALE GENOMIC DNA]</scope>
    <source>
        <strain evidence="6">Y</strain>
    </source>
</reference>
<dbReference type="GO" id="GO:0005829">
    <property type="term" value="C:cytosol"/>
    <property type="evidence" value="ECO:0007669"/>
    <property type="project" value="TreeGrafter"/>
</dbReference>
<comment type="catalytic activity">
    <reaction evidence="3">
        <text>chorismate + L-glutamine = anthranilate + pyruvate + L-glutamate + H(+)</text>
        <dbReference type="Rhea" id="RHEA:21732"/>
        <dbReference type="ChEBI" id="CHEBI:15361"/>
        <dbReference type="ChEBI" id="CHEBI:15378"/>
        <dbReference type="ChEBI" id="CHEBI:16567"/>
        <dbReference type="ChEBI" id="CHEBI:29748"/>
        <dbReference type="ChEBI" id="CHEBI:29985"/>
        <dbReference type="ChEBI" id="CHEBI:58359"/>
        <dbReference type="EC" id="4.1.3.27"/>
    </reaction>
</comment>
<dbReference type="PANTHER" id="PTHR43418:SF4">
    <property type="entry name" value="MULTIFUNCTIONAL TRYPTOPHAN BIOSYNTHESIS PROTEIN"/>
    <property type="match status" value="1"/>
</dbReference>
<dbReference type="KEGG" id="fai:FAD_0101"/>
<dbReference type="STRING" id="74969.FAD_0101"/>